<accession>A0ACB8XLV7</accession>
<reference evidence="1 2" key="2">
    <citation type="journal article" date="2022" name="Mol. Ecol. Resour.">
        <title>The genomes of chicory, endive, great burdock and yacon provide insights into Asteraceae paleo-polyploidization history and plant inulin production.</title>
        <authorList>
            <person name="Fan W."/>
            <person name="Wang S."/>
            <person name="Wang H."/>
            <person name="Wang A."/>
            <person name="Jiang F."/>
            <person name="Liu H."/>
            <person name="Zhao H."/>
            <person name="Xu D."/>
            <person name="Zhang Y."/>
        </authorList>
    </citation>
    <scope>NUCLEOTIDE SEQUENCE [LARGE SCALE GENOMIC DNA]</scope>
    <source>
        <strain evidence="2">cv. Niubang</strain>
    </source>
</reference>
<sequence>MDSGIETDNSMKAVVRKGSVLKRAYTKSKNFRPCLSWFMDATYGIKANLLVQKSIHEDFAFAATLKLKLALKRITVTSDASNHKYKNGDVVPLYADKAANGPDVVGKCSDAWLQAASAIYV</sequence>
<reference evidence="2" key="1">
    <citation type="journal article" date="2022" name="Mol. Ecol. Resour.">
        <title>The genomes of chicory, endive, great burdock and yacon provide insights into Asteraceae palaeo-polyploidization history and plant inulin production.</title>
        <authorList>
            <person name="Fan W."/>
            <person name="Wang S."/>
            <person name="Wang H."/>
            <person name="Wang A."/>
            <person name="Jiang F."/>
            <person name="Liu H."/>
            <person name="Zhao H."/>
            <person name="Xu D."/>
            <person name="Zhang Y."/>
        </authorList>
    </citation>
    <scope>NUCLEOTIDE SEQUENCE [LARGE SCALE GENOMIC DNA]</scope>
    <source>
        <strain evidence="2">cv. Niubang</strain>
    </source>
</reference>
<evidence type="ECO:0000313" key="2">
    <source>
        <dbReference type="Proteomes" id="UP001055879"/>
    </source>
</evidence>
<evidence type="ECO:0000313" key="1">
    <source>
        <dbReference type="EMBL" id="KAI3668997.1"/>
    </source>
</evidence>
<organism evidence="1 2">
    <name type="scientific">Arctium lappa</name>
    <name type="common">Greater burdock</name>
    <name type="synonym">Lappa major</name>
    <dbReference type="NCBI Taxonomy" id="4217"/>
    <lineage>
        <taxon>Eukaryota</taxon>
        <taxon>Viridiplantae</taxon>
        <taxon>Streptophyta</taxon>
        <taxon>Embryophyta</taxon>
        <taxon>Tracheophyta</taxon>
        <taxon>Spermatophyta</taxon>
        <taxon>Magnoliopsida</taxon>
        <taxon>eudicotyledons</taxon>
        <taxon>Gunneridae</taxon>
        <taxon>Pentapetalae</taxon>
        <taxon>asterids</taxon>
        <taxon>campanulids</taxon>
        <taxon>Asterales</taxon>
        <taxon>Asteraceae</taxon>
        <taxon>Carduoideae</taxon>
        <taxon>Cardueae</taxon>
        <taxon>Arctiinae</taxon>
        <taxon>Arctium</taxon>
    </lineage>
</organism>
<protein>
    <submittedName>
        <fullName evidence="1">Uncharacterized protein</fullName>
    </submittedName>
</protein>
<dbReference type="Proteomes" id="UP001055879">
    <property type="component" value="Linkage Group LG16"/>
</dbReference>
<comment type="caution">
    <text evidence="1">The sequence shown here is derived from an EMBL/GenBank/DDBJ whole genome shotgun (WGS) entry which is preliminary data.</text>
</comment>
<keyword evidence="2" id="KW-1185">Reference proteome</keyword>
<dbReference type="EMBL" id="CM042062">
    <property type="protein sequence ID" value="KAI3668997.1"/>
    <property type="molecule type" value="Genomic_DNA"/>
</dbReference>
<name>A0ACB8XLV7_ARCLA</name>
<gene>
    <name evidence="1" type="ORF">L6452_40215</name>
</gene>
<proteinExistence type="predicted"/>